<keyword evidence="1" id="KW-0812">Transmembrane</keyword>
<proteinExistence type="predicted"/>
<evidence type="ECO:0000313" key="2">
    <source>
        <dbReference type="EMBL" id="CAF2085759.1"/>
    </source>
</evidence>
<accession>A0A816SNT8</accession>
<feature type="non-terminal residue" evidence="2">
    <location>
        <position position="1"/>
    </location>
</feature>
<sequence length="42" mass="4907">TRKPFLYLVVCFICLFIQHVFQFLILFFSLIGSTDFGVDGFN</sequence>
<evidence type="ECO:0000256" key="1">
    <source>
        <dbReference type="SAM" id="Phobius"/>
    </source>
</evidence>
<gene>
    <name evidence="2" type="ORF">DARMORV10_A06P21780.1</name>
</gene>
<dbReference type="EMBL" id="HG994360">
    <property type="protein sequence ID" value="CAF2085759.1"/>
    <property type="molecule type" value="Genomic_DNA"/>
</dbReference>
<dbReference type="AlphaFoldDB" id="A0A816SNT8"/>
<keyword evidence="1" id="KW-1133">Transmembrane helix</keyword>
<keyword evidence="1" id="KW-0472">Membrane</keyword>
<name>A0A816SNT8_BRANA</name>
<dbReference type="Proteomes" id="UP001295469">
    <property type="component" value="Chromosome A06"/>
</dbReference>
<protein>
    <submittedName>
        <fullName evidence="2">(rape) hypothetical protein</fullName>
    </submittedName>
</protein>
<reference evidence="2" key="1">
    <citation type="submission" date="2021-01" db="EMBL/GenBank/DDBJ databases">
        <authorList>
            <consortium name="Genoscope - CEA"/>
            <person name="William W."/>
        </authorList>
    </citation>
    <scope>NUCLEOTIDE SEQUENCE</scope>
</reference>
<feature type="transmembrane region" description="Helical" evidence="1">
    <location>
        <begin position="5"/>
        <end position="31"/>
    </location>
</feature>
<organism evidence="2">
    <name type="scientific">Brassica napus</name>
    <name type="common">Rape</name>
    <dbReference type="NCBI Taxonomy" id="3708"/>
    <lineage>
        <taxon>Eukaryota</taxon>
        <taxon>Viridiplantae</taxon>
        <taxon>Streptophyta</taxon>
        <taxon>Embryophyta</taxon>
        <taxon>Tracheophyta</taxon>
        <taxon>Spermatophyta</taxon>
        <taxon>Magnoliopsida</taxon>
        <taxon>eudicotyledons</taxon>
        <taxon>Gunneridae</taxon>
        <taxon>Pentapetalae</taxon>
        <taxon>rosids</taxon>
        <taxon>malvids</taxon>
        <taxon>Brassicales</taxon>
        <taxon>Brassicaceae</taxon>
        <taxon>Brassiceae</taxon>
        <taxon>Brassica</taxon>
    </lineage>
</organism>